<protein>
    <submittedName>
        <fullName evidence="4">Ribonuclease P/MRP protein subunit POP5</fullName>
    </submittedName>
</protein>
<evidence type="ECO:0000313" key="4">
    <source>
        <dbReference type="EMBL" id="KPI38975.1"/>
    </source>
</evidence>
<dbReference type="GO" id="GO:0001682">
    <property type="term" value="P:tRNA 5'-leader removal"/>
    <property type="evidence" value="ECO:0007669"/>
    <property type="project" value="InterPro"/>
</dbReference>
<dbReference type="PANTHER" id="PTHR15441:SF2">
    <property type="entry name" value="RIBONUCLEASE P_MRP PROTEIN SUBUNIT POP5"/>
    <property type="match status" value="1"/>
</dbReference>
<dbReference type="Gene3D" id="3.30.70.3250">
    <property type="entry name" value="Ribonuclease P, Pop5 subunit"/>
    <property type="match status" value="1"/>
</dbReference>
<comment type="similarity">
    <text evidence="1">Belongs to the eukaryotic/archaeal RNase P protein component 2 family.</text>
</comment>
<keyword evidence="2" id="KW-0819">tRNA processing</keyword>
<evidence type="ECO:0000256" key="1">
    <source>
        <dbReference type="ARBA" id="ARBA00010800"/>
    </source>
</evidence>
<dbReference type="Pfam" id="PF01900">
    <property type="entry name" value="RNase_P_Rpp14"/>
    <property type="match status" value="1"/>
</dbReference>
<dbReference type="RefSeq" id="XP_017998938.1">
    <property type="nucleotide sequence ID" value="XM_018144757.1"/>
</dbReference>
<dbReference type="GeneID" id="28736637"/>
<gene>
    <name evidence="4" type="ORF">AB675_4606</name>
</gene>
<dbReference type="AlphaFoldDB" id="A0A0N1H9Q8"/>
<sequence length="190" mass="20870">MVRIKHRYLLLNILFPGDDAPHREANSPPYLTFHHPSPSNFHGGALIVAFRASIATHFGDVGAGLAAPSLKVIYFSPTTSTAIVRCPRQHFRLVWAALTYMTSIPGEQRGQTVPCVVQVVRVSGTIRKSEDELILRSKRDIVRAKEWEEQTEGGFGALSKIMGRGAPTPMAAPTGIDSVISEDEDDLDYD</sequence>
<feature type="compositionally biased region" description="Acidic residues" evidence="3">
    <location>
        <begin position="180"/>
        <end position="190"/>
    </location>
</feature>
<evidence type="ECO:0000256" key="3">
    <source>
        <dbReference type="SAM" id="MobiDB-lite"/>
    </source>
</evidence>
<dbReference type="SUPFAM" id="SSF160350">
    <property type="entry name" value="Rnp2-like"/>
    <property type="match status" value="1"/>
</dbReference>
<dbReference type="OrthoDB" id="24745at2759"/>
<accession>A0A0N1H9Q8</accession>
<reference evidence="4 5" key="1">
    <citation type="submission" date="2015-06" db="EMBL/GenBank/DDBJ databases">
        <title>Draft genome of the ant-associated black yeast Phialophora attae CBS 131958.</title>
        <authorList>
            <person name="Moreno L.F."/>
            <person name="Stielow B.J."/>
            <person name="de Hoog S."/>
            <person name="Vicente V.A."/>
            <person name="Weiss V.A."/>
            <person name="de Vries M."/>
            <person name="Cruz L.M."/>
            <person name="Souza E.M."/>
        </authorList>
    </citation>
    <scope>NUCLEOTIDE SEQUENCE [LARGE SCALE GENOMIC DNA]</scope>
    <source>
        <strain evidence="4 5">CBS 131958</strain>
    </source>
</reference>
<dbReference type="GO" id="GO:0033204">
    <property type="term" value="F:ribonuclease P RNA binding"/>
    <property type="evidence" value="ECO:0007669"/>
    <property type="project" value="TreeGrafter"/>
</dbReference>
<dbReference type="Proteomes" id="UP000038010">
    <property type="component" value="Unassembled WGS sequence"/>
</dbReference>
<dbReference type="GO" id="GO:0030681">
    <property type="term" value="C:multimeric ribonuclease P complex"/>
    <property type="evidence" value="ECO:0007669"/>
    <property type="project" value="TreeGrafter"/>
</dbReference>
<dbReference type="InterPro" id="IPR038085">
    <property type="entry name" value="Rnp2-like_sf"/>
</dbReference>
<dbReference type="PANTHER" id="PTHR15441">
    <property type="entry name" value="RIBONUCLEASE P PROTEIN SUBUNIT P14"/>
    <property type="match status" value="1"/>
</dbReference>
<name>A0A0N1H9Q8_9EURO</name>
<dbReference type="GO" id="GO:0000172">
    <property type="term" value="C:ribonuclease MRP complex"/>
    <property type="evidence" value="ECO:0007669"/>
    <property type="project" value="TreeGrafter"/>
</dbReference>
<evidence type="ECO:0000256" key="2">
    <source>
        <dbReference type="ARBA" id="ARBA00022694"/>
    </source>
</evidence>
<feature type="region of interest" description="Disordered" evidence="3">
    <location>
        <begin position="166"/>
        <end position="190"/>
    </location>
</feature>
<evidence type="ECO:0000313" key="5">
    <source>
        <dbReference type="Proteomes" id="UP000038010"/>
    </source>
</evidence>
<organism evidence="4 5">
    <name type="scientific">Cyphellophora attinorum</name>
    <dbReference type="NCBI Taxonomy" id="1664694"/>
    <lineage>
        <taxon>Eukaryota</taxon>
        <taxon>Fungi</taxon>
        <taxon>Dikarya</taxon>
        <taxon>Ascomycota</taxon>
        <taxon>Pezizomycotina</taxon>
        <taxon>Eurotiomycetes</taxon>
        <taxon>Chaetothyriomycetidae</taxon>
        <taxon>Chaetothyriales</taxon>
        <taxon>Cyphellophoraceae</taxon>
        <taxon>Cyphellophora</taxon>
    </lineage>
</organism>
<comment type="caution">
    <text evidence="4">The sequence shown here is derived from an EMBL/GenBank/DDBJ whole genome shotgun (WGS) entry which is preliminary data.</text>
</comment>
<dbReference type="InterPro" id="IPR002759">
    <property type="entry name" value="Pop5/Rpp14/Rnp2-like"/>
</dbReference>
<dbReference type="VEuPathDB" id="FungiDB:AB675_4606"/>
<proteinExistence type="inferred from homology"/>
<dbReference type="EMBL" id="LFJN01000016">
    <property type="protein sequence ID" value="KPI38975.1"/>
    <property type="molecule type" value="Genomic_DNA"/>
</dbReference>
<keyword evidence="5" id="KW-1185">Reference proteome</keyword>
<dbReference type="GO" id="GO:0005730">
    <property type="term" value="C:nucleolus"/>
    <property type="evidence" value="ECO:0007669"/>
    <property type="project" value="TreeGrafter"/>
</dbReference>
<dbReference type="STRING" id="1664694.A0A0N1H9Q8"/>